<dbReference type="RefSeq" id="WP_185118011.1">
    <property type="nucleotide sequence ID" value="NZ_JACJVQ010000002.1"/>
</dbReference>
<dbReference type="Proteomes" id="UP000535838">
    <property type="component" value="Unassembled WGS sequence"/>
</dbReference>
<dbReference type="Pfam" id="PF08281">
    <property type="entry name" value="Sigma70_r4_2"/>
    <property type="match status" value="1"/>
</dbReference>
<dbReference type="InterPro" id="IPR013249">
    <property type="entry name" value="RNA_pol_sigma70_r4_t2"/>
</dbReference>
<dbReference type="EMBL" id="JACJVQ010000002">
    <property type="protein sequence ID" value="MBB6632778.1"/>
    <property type="molecule type" value="Genomic_DNA"/>
</dbReference>
<protein>
    <submittedName>
        <fullName evidence="2">Fis family transcriptional regulator</fullName>
    </submittedName>
</protein>
<evidence type="ECO:0000313" key="2">
    <source>
        <dbReference type="EMBL" id="MBB6632778.1"/>
    </source>
</evidence>
<sequence length="157" mass="18624">MTWIKELRKEYAESERRLRQYRERLNPDAEGEPHPDLKVVDDMLADLHYGIEWLRTGRQPNRRRGIDIHDAYSRAILMDMDLLPKQQVERQELQVTEEQKVRLVRILMKLSARERQCFLLHTAHGMSLADIAEELKLKKRSVQYYVDNAKSKVAQGL</sequence>
<dbReference type="InterPro" id="IPR013324">
    <property type="entry name" value="RNA_pol_sigma_r3/r4-like"/>
</dbReference>
<feature type="domain" description="RNA polymerase sigma factor 70 region 4 type 2" evidence="1">
    <location>
        <begin position="102"/>
        <end position="152"/>
    </location>
</feature>
<dbReference type="GO" id="GO:0006352">
    <property type="term" value="P:DNA-templated transcription initiation"/>
    <property type="evidence" value="ECO:0007669"/>
    <property type="project" value="InterPro"/>
</dbReference>
<dbReference type="GO" id="GO:0016987">
    <property type="term" value="F:sigma factor activity"/>
    <property type="evidence" value="ECO:0007669"/>
    <property type="project" value="InterPro"/>
</dbReference>
<evidence type="ECO:0000259" key="1">
    <source>
        <dbReference type="Pfam" id="PF08281"/>
    </source>
</evidence>
<evidence type="ECO:0000313" key="3">
    <source>
        <dbReference type="Proteomes" id="UP000535838"/>
    </source>
</evidence>
<gene>
    <name evidence="2" type="ORF">H7B67_01385</name>
</gene>
<organism evidence="2 3">
    <name type="scientific">Cohnella thailandensis</name>
    <dbReference type="NCBI Taxonomy" id="557557"/>
    <lineage>
        <taxon>Bacteria</taxon>
        <taxon>Bacillati</taxon>
        <taxon>Bacillota</taxon>
        <taxon>Bacilli</taxon>
        <taxon>Bacillales</taxon>
        <taxon>Paenibacillaceae</taxon>
        <taxon>Cohnella</taxon>
    </lineage>
</organism>
<dbReference type="Gene3D" id="1.10.10.10">
    <property type="entry name" value="Winged helix-like DNA-binding domain superfamily/Winged helix DNA-binding domain"/>
    <property type="match status" value="1"/>
</dbReference>
<name>A0A841SRH8_9BACL</name>
<comment type="caution">
    <text evidence="2">The sequence shown here is derived from an EMBL/GenBank/DDBJ whole genome shotgun (WGS) entry which is preliminary data.</text>
</comment>
<proteinExistence type="predicted"/>
<dbReference type="GO" id="GO:0003677">
    <property type="term" value="F:DNA binding"/>
    <property type="evidence" value="ECO:0007669"/>
    <property type="project" value="InterPro"/>
</dbReference>
<dbReference type="InterPro" id="IPR036388">
    <property type="entry name" value="WH-like_DNA-bd_sf"/>
</dbReference>
<accession>A0A841SRH8</accession>
<reference evidence="2 3" key="1">
    <citation type="submission" date="2020-08" db="EMBL/GenBank/DDBJ databases">
        <title>Cohnella phylogeny.</title>
        <authorList>
            <person name="Dunlap C."/>
        </authorList>
    </citation>
    <scope>NUCLEOTIDE SEQUENCE [LARGE SCALE GENOMIC DNA]</scope>
    <source>
        <strain evidence="2 3">DSM 25241</strain>
    </source>
</reference>
<keyword evidence="3" id="KW-1185">Reference proteome</keyword>
<dbReference type="AlphaFoldDB" id="A0A841SRH8"/>
<dbReference type="SUPFAM" id="SSF88659">
    <property type="entry name" value="Sigma3 and sigma4 domains of RNA polymerase sigma factors"/>
    <property type="match status" value="1"/>
</dbReference>